<proteinExistence type="predicted"/>
<gene>
    <name evidence="1" type="ORF">G4B88_026156</name>
</gene>
<evidence type="ECO:0000313" key="1">
    <source>
        <dbReference type="EMBL" id="KAF4392167.1"/>
    </source>
</evidence>
<protein>
    <submittedName>
        <fullName evidence="1">Uncharacterized protein</fullName>
    </submittedName>
</protein>
<keyword evidence="2" id="KW-1185">Reference proteome</keyword>
<accession>A0A7J6HA31</accession>
<evidence type="ECO:0000313" key="2">
    <source>
        <dbReference type="Proteomes" id="UP000583929"/>
    </source>
</evidence>
<dbReference type="AlphaFoldDB" id="A0A7J6HA31"/>
<dbReference type="EMBL" id="JAATIQ010000054">
    <property type="protein sequence ID" value="KAF4392167.1"/>
    <property type="molecule type" value="Genomic_DNA"/>
</dbReference>
<reference evidence="1 2" key="1">
    <citation type="journal article" date="2020" name="bioRxiv">
        <title>Sequence and annotation of 42 cannabis genomes reveals extensive copy number variation in cannabinoid synthesis and pathogen resistance genes.</title>
        <authorList>
            <person name="Mckernan K.J."/>
            <person name="Helbert Y."/>
            <person name="Kane L.T."/>
            <person name="Ebling H."/>
            <person name="Zhang L."/>
            <person name="Liu B."/>
            <person name="Eaton Z."/>
            <person name="Mclaughlin S."/>
            <person name="Kingan S."/>
            <person name="Baybayan P."/>
            <person name="Concepcion G."/>
            <person name="Jordan M."/>
            <person name="Riva A."/>
            <person name="Barbazuk W."/>
            <person name="Harkins T."/>
        </authorList>
    </citation>
    <scope>NUCLEOTIDE SEQUENCE [LARGE SCALE GENOMIC DNA]</scope>
    <source>
        <strain evidence="2">cv. Jamaican Lion 4</strain>
        <tissue evidence="1">Leaf</tissue>
    </source>
</reference>
<dbReference type="Proteomes" id="UP000583929">
    <property type="component" value="Unassembled WGS sequence"/>
</dbReference>
<organism evidence="1 2">
    <name type="scientific">Cannabis sativa</name>
    <name type="common">Hemp</name>
    <name type="synonym">Marijuana</name>
    <dbReference type="NCBI Taxonomy" id="3483"/>
    <lineage>
        <taxon>Eukaryota</taxon>
        <taxon>Viridiplantae</taxon>
        <taxon>Streptophyta</taxon>
        <taxon>Embryophyta</taxon>
        <taxon>Tracheophyta</taxon>
        <taxon>Spermatophyta</taxon>
        <taxon>Magnoliopsida</taxon>
        <taxon>eudicotyledons</taxon>
        <taxon>Gunneridae</taxon>
        <taxon>Pentapetalae</taxon>
        <taxon>rosids</taxon>
        <taxon>fabids</taxon>
        <taxon>Rosales</taxon>
        <taxon>Cannabaceae</taxon>
        <taxon>Cannabis</taxon>
    </lineage>
</organism>
<comment type="caution">
    <text evidence="1">The sequence shown here is derived from an EMBL/GenBank/DDBJ whole genome shotgun (WGS) entry which is preliminary data.</text>
</comment>
<name>A0A7J6HA31_CANSA</name>
<sequence>MTATSQSVNLDQSSILFSPNTPQDSQNLFRNSLHLTNEALNQSSSVTSLGFVFKKGSHQVLASAMTHKPGAPYPIFAEEKLPICGDKKLKGKDMNGNDEALIKIMTPSTKWTHKNKSLNR</sequence>